<dbReference type="RefSeq" id="WP_189350762.1">
    <property type="nucleotide sequence ID" value="NZ_BMXK01000010.1"/>
</dbReference>
<feature type="domain" description="Amidohydrolase-related" evidence="1">
    <location>
        <begin position="51"/>
        <end position="374"/>
    </location>
</feature>
<proteinExistence type="predicted"/>
<accession>A0ABQ3GJN3</accession>
<dbReference type="PANTHER" id="PTHR43135">
    <property type="entry name" value="ALPHA-D-RIBOSE 1-METHYLPHOSPHONATE 5-TRIPHOSPHATE DIPHOSPHATASE"/>
    <property type="match status" value="1"/>
</dbReference>
<reference evidence="3" key="1">
    <citation type="journal article" date="2019" name="Int. J. Syst. Evol. Microbiol.">
        <title>The Global Catalogue of Microorganisms (GCM) 10K type strain sequencing project: providing services to taxonomists for standard genome sequencing and annotation.</title>
        <authorList>
            <consortium name="The Broad Institute Genomics Platform"/>
            <consortium name="The Broad Institute Genome Sequencing Center for Infectious Disease"/>
            <person name="Wu L."/>
            <person name="Ma J."/>
        </authorList>
    </citation>
    <scope>NUCLEOTIDE SEQUENCE [LARGE SCALE GENOMIC DNA]</scope>
    <source>
        <strain evidence="3">KCTC 19466</strain>
    </source>
</reference>
<dbReference type="InterPro" id="IPR032466">
    <property type="entry name" value="Metal_Hydrolase"/>
</dbReference>
<protein>
    <submittedName>
        <fullName evidence="2">Amidohydrolase</fullName>
    </submittedName>
</protein>
<dbReference type="SUPFAM" id="SSF51556">
    <property type="entry name" value="Metallo-dependent hydrolases"/>
    <property type="match status" value="1"/>
</dbReference>
<name>A0ABQ3GJN3_9MICC</name>
<dbReference type="InterPro" id="IPR006680">
    <property type="entry name" value="Amidohydro-rel"/>
</dbReference>
<evidence type="ECO:0000313" key="3">
    <source>
        <dbReference type="Proteomes" id="UP000642819"/>
    </source>
</evidence>
<evidence type="ECO:0000259" key="1">
    <source>
        <dbReference type="Pfam" id="PF01979"/>
    </source>
</evidence>
<organism evidence="2 3">
    <name type="scientific">Zhihengliuella salsuginis</name>
    <dbReference type="NCBI Taxonomy" id="578222"/>
    <lineage>
        <taxon>Bacteria</taxon>
        <taxon>Bacillati</taxon>
        <taxon>Actinomycetota</taxon>
        <taxon>Actinomycetes</taxon>
        <taxon>Micrococcales</taxon>
        <taxon>Micrococcaceae</taxon>
        <taxon>Zhihengliuella</taxon>
    </lineage>
</organism>
<dbReference type="CDD" id="cd01309">
    <property type="entry name" value="Met_dep_hydrolase_C"/>
    <property type="match status" value="1"/>
</dbReference>
<dbReference type="InterPro" id="IPR011059">
    <property type="entry name" value="Metal-dep_hydrolase_composite"/>
</dbReference>
<keyword evidence="3" id="KW-1185">Reference proteome</keyword>
<dbReference type="InterPro" id="IPR051781">
    <property type="entry name" value="Metallo-dep_Hydrolase"/>
</dbReference>
<gene>
    <name evidence="2" type="ORF">GCM10008096_23320</name>
</gene>
<dbReference type="PANTHER" id="PTHR43135:SF3">
    <property type="entry name" value="ALPHA-D-RIBOSE 1-METHYLPHOSPHONATE 5-TRIPHOSPHATE DIPHOSPHATASE"/>
    <property type="match status" value="1"/>
</dbReference>
<dbReference type="Pfam" id="PF01979">
    <property type="entry name" value="Amidohydro_1"/>
    <property type="match status" value="1"/>
</dbReference>
<dbReference type="SUPFAM" id="SSF51338">
    <property type="entry name" value="Composite domain of metallo-dependent hydrolases"/>
    <property type="match status" value="1"/>
</dbReference>
<dbReference type="Proteomes" id="UP000642819">
    <property type="component" value="Unassembled WGS sequence"/>
</dbReference>
<sequence length="394" mass="41707">MSAFSIINAHVIPIEGEPYDGTVVVEDGRIAAAGPGIDPVGERLDAAGQWLLPGFVDAHVHLGMDPEGENGATADVNEMTDPVTAAARAIDAVDPFDPGFDDALAGGVTTVNVNPGSANPIGGLAVALHTHGRYLEEMVLRSPSGLKSALGENPKRIYGEKKQTPSTRLGTAMVIRQAFAAAQDHVAKIEAGERVDRDPKLEALAMVLRREIPWRQHAHRADDIATALRIADEFGYELVLDHGTEAHVLADVLAERGTPVLIGPLFTTKSKVELRGRSLANPGKLAAAGVDISIITDHPVVPIDFLVHQASLSVKEGLDPVTALRSITINPARVLGLADRIGSIEAGKDADLVLWSGDPLDVMQRARRVFIGGRTVMEYDDAARAPRVAARGAA</sequence>
<dbReference type="Gene3D" id="3.20.20.140">
    <property type="entry name" value="Metal-dependent hydrolases"/>
    <property type="match status" value="1"/>
</dbReference>
<comment type="caution">
    <text evidence="2">The sequence shown here is derived from an EMBL/GenBank/DDBJ whole genome shotgun (WGS) entry which is preliminary data.</text>
</comment>
<evidence type="ECO:0000313" key="2">
    <source>
        <dbReference type="EMBL" id="GHD10112.1"/>
    </source>
</evidence>
<dbReference type="EMBL" id="BMXK01000010">
    <property type="protein sequence ID" value="GHD10112.1"/>
    <property type="molecule type" value="Genomic_DNA"/>
</dbReference>